<feature type="domain" description="ATPase V1 complex subunit H C-terminal" evidence="5">
    <location>
        <begin position="443"/>
        <end position="558"/>
    </location>
</feature>
<keyword evidence="2" id="KW-0813">Transport</keyword>
<protein>
    <submittedName>
        <fullName evidence="6">ATPeV1H</fullName>
    </submittedName>
</protein>
<dbReference type="Proteomes" id="UP000507470">
    <property type="component" value="Unassembled WGS sequence"/>
</dbReference>
<sequence>MPGRKHEKGIHVHKELHQFPEITDNDQNNTKETLNNDKQEYSTITTEHIHEADNLVKMANLGTIGSVIGNIDDLEKGAQVATSLLQQRANDVRSNRVNWQSYLQGQMISHEDFQFISKFDNANSEVKNAILMDNPQQFAKTMFSLMNRIAKDQTLQYILTMLDDVLQDDKSRVEIFKEYSRKNKESVWVPFLHLLNRDDRFIVNQTSRIIAKIACWGKELMGLEDLKFYLNWLKDQLRLPGNEYMQTAARCLQMMLRIDKYRQVFVDVDGISTIVMVLVGSKAGFQIQYQLIFCLWCLTFNPFLAEKMNKFQVIPTLADILSETVKEKVSRIILATYRNLLEKPEEKEVVTDHALSMVQCKVIKQLELLDSRKFDDQDIVDDIEFLSEKLQSSIQDLRKLVIYSGSKVRDTTPDKQYLLVFLSKNYSHLFRIKEKLQSSIQDLSSFDEYTTEVKSGRLEWSPVHKSDRFWRENCIRLNEKNYELLKILVKLLETSKDPLILSVAAHDLGEYVRHYPRGKNVIEQLGGKQLVMQYLSHEDPNVRFEALIAVQKLMVHNWEYLGRQLEASDKPKDSTQLVSAKA</sequence>
<dbReference type="GO" id="GO:0046961">
    <property type="term" value="F:proton-transporting ATPase activity, rotational mechanism"/>
    <property type="evidence" value="ECO:0007669"/>
    <property type="project" value="InterPro"/>
</dbReference>
<dbReference type="InterPro" id="IPR011987">
    <property type="entry name" value="ATPase_V1-cplx_hsu_C"/>
</dbReference>
<keyword evidence="7" id="KW-1185">Reference proteome</keyword>
<dbReference type="PANTHER" id="PTHR10698:SF0">
    <property type="entry name" value="V-TYPE PROTON ATPASE SUBUNIT H"/>
    <property type="match status" value="1"/>
</dbReference>
<evidence type="ECO:0000313" key="6">
    <source>
        <dbReference type="EMBL" id="CAC5422712.1"/>
    </source>
</evidence>
<organism evidence="6 7">
    <name type="scientific">Mytilus coruscus</name>
    <name type="common">Sea mussel</name>
    <dbReference type="NCBI Taxonomy" id="42192"/>
    <lineage>
        <taxon>Eukaryota</taxon>
        <taxon>Metazoa</taxon>
        <taxon>Spiralia</taxon>
        <taxon>Lophotrochozoa</taxon>
        <taxon>Mollusca</taxon>
        <taxon>Bivalvia</taxon>
        <taxon>Autobranchia</taxon>
        <taxon>Pteriomorphia</taxon>
        <taxon>Mytilida</taxon>
        <taxon>Mytiloidea</taxon>
        <taxon>Mytilidae</taxon>
        <taxon>Mytilinae</taxon>
        <taxon>Mytilus</taxon>
    </lineage>
</organism>
<dbReference type="Gene3D" id="1.25.10.10">
    <property type="entry name" value="Leucine-rich Repeat Variant"/>
    <property type="match status" value="1"/>
</dbReference>
<dbReference type="Pfam" id="PF11698">
    <property type="entry name" value="V-ATPase_H_C"/>
    <property type="match status" value="1"/>
</dbReference>
<dbReference type="GO" id="GO:0005765">
    <property type="term" value="C:lysosomal membrane"/>
    <property type="evidence" value="ECO:0007669"/>
    <property type="project" value="TreeGrafter"/>
</dbReference>
<dbReference type="Pfam" id="PF03224">
    <property type="entry name" value="V-ATPase_H_N"/>
    <property type="match status" value="1"/>
</dbReference>
<proteinExistence type="inferred from homology"/>
<evidence type="ECO:0000256" key="2">
    <source>
        <dbReference type="ARBA" id="ARBA00022448"/>
    </source>
</evidence>
<comment type="similarity">
    <text evidence="1">Belongs to the V-ATPase H subunit family.</text>
</comment>
<gene>
    <name evidence="6" type="ORF">MCOR_54746</name>
</gene>
<keyword evidence="4" id="KW-0406">Ion transport</keyword>
<dbReference type="InterPro" id="IPR016024">
    <property type="entry name" value="ARM-type_fold"/>
</dbReference>
<name>A0A6J8ESP9_MYTCO</name>
<evidence type="ECO:0000259" key="5">
    <source>
        <dbReference type="Pfam" id="PF11698"/>
    </source>
</evidence>
<dbReference type="FunFam" id="1.25.40.150:FF:000001">
    <property type="entry name" value="V-type proton ATPase subunit H"/>
    <property type="match status" value="1"/>
</dbReference>
<dbReference type="GO" id="GO:0000221">
    <property type="term" value="C:vacuolar proton-transporting V-type ATPase, V1 domain"/>
    <property type="evidence" value="ECO:0007669"/>
    <property type="project" value="InterPro"/>
</dbReference>
<evidence type="ECO:0000313" key="7">
    <source>
        <dbReference type="Proteomes" id="UP000507470"/>
    </source>
</evidence>
<dbReference type="EMBL" id="CACVKT020009675">
    <property type="protein sequence ID" value="CAC5422712.1"/>
    <property type="molecule type" value="Genomic_DNA"/>
</dbReference>
<dbReference type="Gene3D" id="1.25.40.150">
    <property type="entry name" value="V-type ATPase, subunit H, C-terminal domain"/>
    <property type="match status" value="1"/>
</dbReference>
<keyword evidence="3" id="KW-0375">Hydrogen ion transport</keyword>
<dbReference type="SUPFAM" id="SSF48371">
    <property type="entry name" value="ARM repeat"/>
    <property type="match status" value="2"/>
</dbReference>
<evidence type="ECO:0000256" key="1">
    <source>
        <dbReference type="ARBA" id="ARBA00008613"/>
    </source>
</evidence>
<dbReference type="OrthoDB" id="10263554at2759"/>
<evidence type="ECO:0000256" key="4">
    <source>
        <dbReference type="ARBA" id="ARBA00023065"/>
    </source>
</evidence>
<evidence type="ECO:0000256" key="3">
    <source>
        <dbReference type="ARBA" id="ARBA00022781"/>
    </source>
</evidence>
<dbReference type="AlphaFoldDB" id="A0A6J8ESP9"/>
<dbReference type="InterPro" id="IPR011989">
    <property type="entry name" value="ARM-like"/>
</dbReference>
<dbReference type="InterPro" id="IPR038497">
    <property type="entry name" value="ATPase_V1-cplx_hsu_C_sf"/>
</dbReference>
<dbReference type="InterPro" id="IPR004908">
    <property type="entry name" value="ATPase_V1-cplx_hsu"/>
</dbReference>
<dbReference type="CDD" id="cd00256">
    <property type="entry name" value="VATPase_H"/>
    <property type="match status" value="1"/>
</dbReference>
<dbReference type="FunFam" id="1.25.10.10:FF:000067">
    <property type="entry name" value="V-type proton ATPase subunit H"/>
    <property type="match status" value="1"/>
</dbReference>
<dbReference type="PANTHER" id="PTHR10698">
    <property type="entry name" value="V-TYPE PROTON ATPASE SUBUNIT H"/>
    <property type="match status" value="1"/>
</dbReference>
<accession>A0A6J8ESP9</accession>
<reference evidence="6 7" key="1">
    <citation type="submission" date="2020-06" db="EMBL/GenBank/DDBJ databases">
        <authorList>
            <person name="Li R."/>
            <person name="Bekaert M."/>
        </authorList>
    </citation>
    <scope>NUCLEOTIDE SEQUENCE [LARGE SCALE GENOMIC DNA]</scope>
    <source>
        <strain evidence="7">wild</strain>
    </source>
</reference>